<keyword evidence="13" id="KW-1185">Reference proteome</keyword>
<keyword evidence="2" id="KW-0963">Cytoplasm</keyword>
<gene>
    <name evidence="12" type="ORF">DFQ59_11423</name>
</gene>
<dbReference type="Pfam" id="PF00072">
    <property type="entry name" value="Response_reg"/>
    <property type="match status" value="1"/>
</dbReference>
<feature type="domain" description="OmpR/PhoB-type" evidence="11">
    <location>
        <begin position="133"/>
        <end position="232"/>
    </location>
</feature>
<dbReference type="GO" id="GO:0005829">
    <property type="term" value="C:cytosol"/>
    <property type="evidence" value="ECO:0007669"/>
    <property type="project" value="TreeGrafter"/>
</dbReference>
<sequence length="234" mass="26157">MTERPYRLLVVDDQPELRALLTRYLGEQGFEVEAVADGAAMERHLARQAVDLVILDLMLPGEDGLSLARKLRGQGSQPIIILSARGDEVDRIVGLEVGADDYLAKPFNPRELLARVRAVLRRSQATEPAGAAEAQRSFGPFRLDLARRRLTRGEEEIALTASEFGLLRVFVLHPDRVLSRDFLLEQTKGYERGPFDRSIDVCVNRLRRKIETDPAAPVYLRTAWGAGYLFSTSG</sequence>
<evidence type="ECO:0000256" key="7">
    <source>
        <dbReference type="ARBA" id="ARBA00023163"/>
    </source>
</evidence>
<feature type="domain" description="Response regulatory" evidence="10">
    <location>
        <begin position="7"/>
        <end position="120"/>
    </location>
</feature>
<feature type="modified residue" description="4-aspartylphosphate" evidence="8">
    <location>
        <position position="56"/>
    </location>
</feature>
<dbReference type="EMBL" id="QPJY01000014">
    <property type="protein sequence ID" value="RCX24867.1"/>
    <property type="molecule type" value="Genomic_DNA"/>
</dbReference>
<keyword evidence="4" id="KW-0902">Two-component regulatory system</keyword>
<evidence type="ECO:0000256" key="6">
    <source>
        <dbReference type="ARBA" id="ARBA00023125"/>
    </source>
</evidence>
<evidence type="ECO:0000256" key="9">
    <source>
        <dbReference type="PROSITE-ProRule" id="PRU01091"/>
    </source>
</evidence>
<dbReference type="SMART" id="SM00448">
    <property type="entry name" value="REC"/>
    <property type="match status" value="1"/>
</dbReference>
<dbReference type="InterPro" id="IPR001867">
    <property type="entry name" value="OmpR/PhoB-type_DNA-bd"/>
</dbReference>
<dbReference type="InterPro" id="IPR011006">
    <property type="entry name" value="CheY-like_superfamily"/>
</dbReference>
<evidence type="ECO:0000256" key="5">
    <source>
        <dbReference type="ARBA" id="ARBA00023015"/>
    </source>
</evidence>
<comment type="caution">
    <text evidence="12">The sequence shown here is derived from an EMBL/GenBank/DDBJ whole genome shotgun (WGS) entry which is preliminary data.</text>
</comment>
<keyword evidence="3 8" id="KW-0597">Phosphoprotein</keyword>
<dbReference type="GO" id="GO:0006355">
    <property type="term" value="P:regulation of DNA-templated transcription"/>
    <property type="evidence" value="ECO:0007669"/>
    <property type="project" value="InterPro"/>
</dbReference>
<evidence type="ECO:0000256" key="3">
    <source>
        <dbReference type="ARBA" id="ARBA00022553"/>
    </source>
</evidence>
<dbReference type="InterPro" id="IPR001789">
    <property type="entry name" value="Sig_transdc_resp-reg_receiver"/>
</dbReference>
<dbReference type="CDD" id="cd00383">
    <property type="entry name" value="trans_reg_C"/>
    <property type="match status" value="1"/>
</dbReference>
<comment type="subcellular location">
    <subcellularLocation>
        <location evidence="1">Cytoplasm</location>
    </subcellularLocation>
</comment>
<name>A0A369BWS1_9GAMM</name>
<evidence type="ECO:0000313" key="12">
    <source>
        <dbReference type="EMBL" id="RCX24867.1"/>
    </source>
</evidence>
<dbReference type="Gene3D" id="6.10.250.690">
    <property type="match status" value="1"/>
</dbReference>
<organism evidence="12 13">
    <name type="scientific">Thioalbus denitrificans</name>
    <dbReference type="NCBI Taxonomy" id="547122"/>
    <lineage>
        <taxon>Bacteria</taxon>
        <taxon>Pseudomonadati</taxon>
        <taxon>Pseudomonadota</taxon>
        <taxon>Gammaproteobacteria</taxon>
        <taxon>Chromatiales</taxon>
        <taxon>Ectothiorhodospiraceae</taxon>
        <taxon>Thioalbus</taxon>
    </lineage>
</organism>
<keyword evidence="5" id="KW-0805">Transcription regulation</keyword>
<dbReference type="AlphaFoldDB" id="A0A369BWS1"/>
<evidence type="ECO:0000256" key="8">
    <source>
        <dbReference type="PROSITE-ProRule" id="PRU00169"/>
    </source>
</evidence>
<dbReference type="Proteomes" id="UP000252707">
    <property type="component" value="Unassembled WGS sequence"/>
</dbReference>
<dbReference type="PANTHER" id="PTHR48111">
    <property type="entry name" value="REGULATOR OF RPOS"/>
    <property type="match status" value="1"/>
</dbReference>
<dbReference type="FunFam" id="1.10.10.10:FF:000099">
    <property type="entry name" value="Two-component system response regulator TorR"/>
    <property type="match status" value="1"/>
</dbReference>
<protein>
    <submittedName>
        <fullName evidence="12">Two-component system OmpR family response regulator/two-component system phosphate regulon response regulator OmpR</fullName>
    </submittedName>
</protein>
<dbReference type="PROSITE" id="PS51755">
    <property type="entry name" value="OMPR_PHOB"/>
    <property type="match status" value="1"/>
</dbReference>
<dbReference type="SUPFAM" id="SSF46894">
    <property type="entry name" value="C-terminal effector domain of the bipartite response regulators"/>
    <property type="match status" value="1"/>
</dbReference>
<dbReference type="InterPro" id="IPR016032">
    <property type="entry name" value="Sig_transdc_resp-reg_C-effctor"/>
</dbReference>
<evidence type="ECO:0000259" key="10">
    <source>
        <dbReference type="PROSITE" id="PS50110"/>
    </source>
</evidence>
<evidence type="ECO:0000256" key="1">
    <source>
        <dbReference type="ARBA" id="ARBA00004496"/>
    </source>
</evidence>
<dbReference type="GO" id="GO:0032993">
    <property type="term" value="C:protein-DNA complex"/>
    <property type="evidence" value="ECO:0007669"/>
    <property type="project" value="TreeGrafter"/>
</dbReference>
<keyword evidence="7" id="KW-0804">Transcription</keyword>
<evidence type="ECO:0000256" key="2">
    <source>
        <dbReference type="ARBA" id="ARBA00022490"/>
    </source>
</evidence>
<evidence type="ECO:0000259" key="11">
    <source>
        <dbReference type="PROSITE" id="PS51755"/>
    </source>
</evidence>
<dbReference type="OrthoDB" id="9802426at2"/>
<reference evidence="12 13" key="1">
    <citation type="submission" date="2018-07" db="EMBL/GenBank/DDBJ databases">
        <title>Genomic Encyclopedia of Type Strains, Phase IV (KMG-IV): sequencing the most valuable type-strain genomes for metagenomic binning, comparative biology and taxonomic classification.</title>
        <authorList>
            <person name="Goeker M."/>
        </authorList>
    </citation>
    <scope>NUCLEOTIDE SEQUENCE [LARGE SCALE GENOMIC DNA]</scope>
    <source>
        <strain evidence="12 13">DSM 26407</strain>
    </source>
</reference>
<accession>A0A369BWS1</accession>
<dbReference type="InterPro" id="IPR039420">
    <property type="entry name" value="WalR-like"/>
</dbReference>
<evidence type="ECO:0000313" key="13">
    <source>
        <dbReference type="Proteomes" id="UP000252707"/>
    </source>
</evidence>
<dbReference type="GO" id="GO:0000156">
    <property type="term" value="F:phosphorelay response regulator activity"/>
    <property type="evidence" value="ECO:0007669"/>
    <property type="project" value="TreeGrafter"/>
</dbReference>
<dbReference type="Gene3D" id="1.10.10.10">
    <property type="entry name" value="Winged helix-like DNA-binding domain superfamily/Winged helix DNA-binding domain"/>
    <property type="match status" value="1"/>
</dbReference>
<feature type="DNA-binding region" description="OmpR/PhoB-type" evidence="9">
    <location>
        <begin position="133"/>
        <end position="232"/>
    </location>
</feature>
<dbReference type="InterPro" id="IPR036388">
    <property type="entry name" value="WH-like_DNA-bd_sf"/>
</dbReference>
<dbReference type="RefSeq" id="WP_114281069.1">
    <property type="nucleotide sequence ID" value="NZ_QPJY01000014.1"/>
</dbReference>
<dbReference type="SUPFAM" id="SSF52172">
    <property type="entry name" value="CheY-like"/>
    <property type="match status" value="1"/>
</dbReference>
<evidence type="ECO:0000256" key="4">
    <source>
        <dbReference type="ARBA" id="ARBA00023012"/>
    </source>
</evidence>
<dbReference type="Gene3D" id="3.40.50.2300">
    <property type="match status" value="1"/>
</dbReference>
<dbReference type="SMART" id="SM00862">
    <property type="entry name" value="Trans_reg_C"/>
    <property type="match status" value="1"/>
</dbReference>
<dbReference type="GO" id="GO:0000976">
    <property type="term" value="F:transcription cis-regulatory region binding"/>
    <property type="evidence" value="ECO:0007669"/>
    <property type="project" value="TreeGrafter"/>
</dbReference>
<dbReference type="Pfam" id="PF00486">
    <property type="entry name" value="Trans_reg_C"/>
    <property type="match status" value="1"/>
</dbReference>
<proteinExistence type="predicted"/>
<dbReference type="PROSITE" id="PS50110">
    <property type="entry name" value="RESPONSE_REGULATORY"/>
    <property type="match status" value="1"/>
</dbReference>
<keyword evidence="6 9" id="KW-0238">DNA-binding</keyword>
<dbReference type="PANTHER" id="PTHR48111:SF4">
    <property type="entry name" value="DNA-BINDING DUAL TRANSCRIPTIONAL REGULATOR OMPR"/>
    <property type="match status" value="1"/>
</dbReference>